<name>A0A919QFA0_9ACTN</name>
<evidence type="ECO:0000313" key="1">
    <source>
        <dbReference type="EMBL" id="GIH28094.1"/>
    </source>
</evidence>
<dbReference type="AlphaFoldDB" id="A0A919QFA0"/>
<evidence type="ECO:0000313" key="2">
    <source>
        <dbReference type="Proteomes" id="UP000640052"/>
    </source>
</evidence>
<proteinExistence type="predicted"/>
<protein>
    <submittedName>
        <fullName evidence="1">Uncharacterized protein</fullName>
    </submittedName>
</protein>
<dbReference type="RefSeq" id="WP_204044730.1">
    <property type="nucleotide sequence ID" value="NZ_BOOA01000071.1"/>
</dbReference>
<accession>A0A919QFA0</accession>
<gene>
    <name evidence="1" type="ORF">Aph01nite_64040</name>
</gene>
<dbReference type="EMBL" id="BOOA01000071">
    <property type="protein sequence ID" value="GIH28094.1"/>
    <property type="molecule type" value="Genomic_DNA"/>
</dbReference>
<sequence>MTTPSGDEFLYELHAEVELEVTLIERSHAEEAAELPVSEWLYDPADVEREEVGLRGLLDAIEVLEDPGNA</sequence>
<organism evidence="1 2">
    <name type="scientific">Acrocarpospora phusangensis</name>
    <dbReference type="NCBI Taxonomy" id="1070424"/>
    <lineage>
        <taxon>Bacteria</taxon>
        <taxon>Bacillati</taxon>
        <taxon>Actinomycetota</taxon>
        <taxon>Actinomycetes</taxon>
        <taxon>Streptosporangiales</taxon>
        <taxon>Streptosporangiaceae</taxon>
        <taxon>Acrocarpospora</taxon>
    </lineage>
</organism>
<dbReference type="Proteomes" id="UP000640052">
    <property type="component" value="Unassembled WGS sequence"/>
</dbReference>
<reference evidence="1" key="1">
    <citation type="submission" date="2021-01" db="EMBL/GenBank/DDBJ databases">
        <title>Whole genome shotgun sequence of Acrocarpospora phusangensis NBRC 108782.</title>
        <authorList>
            <person name="Komaki H."/>
            <person name="Tamura T."/>
        </authorList>
    </citation>
    <scope>NUCLEOTIDE SEQUENCE</scope>
    <source>
        <strain evidence="1">NBRC 108782</strain>
    </source>
</reference>
<comment type="caution">
    <text evidence="1">The sequence shown here is derived from an EMBL/GenBank/DDBJ whole genome shotgun (WGS) entry which is preliminary data.</text>
</comment>
<keyword evidence="2" id="KW-1185">Reference proteome</keyword>